<evidence type="ECO:0000256" key="1">
    <source>
        <dbReference type="ARBA" id="ARBA00022676"/>
    </source>
</evidence>
<keyword evidence="1" id="KW-0328">Glycosyltransferase</keyword>
<dbReference type="PANTHER" id="PTHR13778">
    <property type="entry name" value="GLYCOSYLTRANSFERASE 8 DOMAIN-CONTAINING PROTEIN"/>
    <property type="match status" value="1"/>
</dbReference>
<comment type="caution">
    <text evidence="5">The sequence shown here is derived from an EMBL/GenBank/DDBJ whole genome shotgun (WGS) entry which is preliminary data.</text>
</comment>
<keyword evidence="2" id="KW-0808">Transferase</keyword>
<dbReference type="Gene3D" id="3.90.550.10">
    <property type="entry name" value="Spore Coat Polysaccharide Biosynthesis Protein SpsA, Chain A"/>
    <property type="match status" value="1"/>
</dbReference>
<keyword evidence="6" id="KW-1185">Reference proteome</keyword>
<name>A0AAP2CU79_9RHOB</name>
<feature type="domain" description="DUF4422" evidence="4">
    <location>
        <begin position="5"/>
        <end position="231"/>
    </location>
</feature>
<dbReference type="GO" id="GO:0046872">
    <property type="term" value="F:metal ion binding"/>
    <property type="evidence" value="ECO:0007669"/>
    <property type="project" value="UniProtKB-KW"/>
</dbReference>
<sequence length="609" mass="68891">MKPTIYTAYHKASPLLSSRSVVPVHVGRANAAAPLPHMQGDDTGTHISPRNRAYCELTALYWAWKNDKASTHIGLMHYRRALDFTGAFEAETAEVYAGGFDIPQYLAATEDWLAAQDTIDLVVPKVHNMHRSVKNNYGRAHHLGDFDRVREIIAASHPDQLDAFDATAEGHDIRLGNMFLMRRDLCDDYCEWLFDILGQLEETDLDRSYYSSEQSRYLGFVAERLFTAYVQWLRGVHAGLKVQEVNIVNMAQAAVTPYLADRSLNGPEHVNIAFSADRAYLPHTAAMLRSLLLRSSAERQYNLFFLYSGIGEAGLEMLQEVLAPFPQAQLHPINVGNRFAGSYRSASRAPSNATYNRFLLFDLLPSLKRLLYIDVDMIVLGDVAEIFDTEMGKAKIAAVPDYIMTRTLTGKVPTVDPKVPDLYAYHKNELGLSDAQINNYFNAGLLLFNFAEMDVPKVGRDLLAMAERGEFLFRDQDILNRYFKDDLLRLPGKYNVFNTRLAGYSKVPQANHKEAMEARKAPFIIHYAAGDYKPWKGAAVPMAEHYWEHIAQTPFYAEVLREQGPKGIRRTLRPAALVRENGRKLAERFPALRPYLMGVYRSAARLKGR</sequence>
<evidence type="ECO:0000256" key="2">
    <source>
        <dbReference type="ARBA" id="ARBA00022679"/>
    </source>
</evidence>
<dbReference type="SUPFAM" id="SSF53448">
    <property type="entry name" value="Nucleotide-diphospho-sugar transferases"/>
    <property type="match status" value="1"/>
</dbReference>
<evidence type="ECO:0000259" key="4">
    <source>
        <dbReference type="Pfam" id="PF14393"/>
    </source>
</evidence>
<keyword evidence="3" id="KW-0479">Metal-binding</keyword>
<dbReference type="PANTHER" id="PTHR13778:SF47">
    <property type="entry name" value="LIPOPOLYSACCHARIDE 1,3-GALACTOSYLTRANSFERASE"/>
    <property type="match status" value="1"/>
</dbReference>
<dbReference type="InterPro" id="IPR029044">
    <property type="entry name" value="Nucleotide-diphossugar_trans"/>
</dbReference>
<reference evidence="5 6" key="1">
    <citation type="journal article" date="2021" name="Arch. Microbiol.">
        <title>Harenicola maris gen. nov., sp. nov. isolated from the Sea of Japan shallow sediments.</title>
        <authorList>
            <person name="Romanenko L.A."/>
            <person name="Kurilenko V.V."/>
            <person name="Chernysheva N.Y."/>
            <person name="Tekutyeva L.A."/>
            <person name="Velansky P.V."/>
            <person name="Svetashev V.I."/>
            <person name="Isaeva M.P."/>
        </authorList>
    </citation>
    <scope>NUCLEOTIDE SEQUENCE [LARGE SCALE GENOMIC DNA]</scope>
    <source>
        <strain evidence="5 6">KMM 3653</strain>
    </source>
</reference>
<dbReference type="RefSeq" id="WP_327793977.1">
    <property type="nucleotide sequence ID" value="NZ_JADQAZ010000002.1"/>
</dbReference>
<dbReference type="EMBL" id="JADQAZ010000002">
    <property type="protein sequence ID" value="MBT0957753.1"/>
    <property type="molecule type" value="Genomic_DNA"/>
</dbReference>
<evidence type="ECO:0000256" key="3">
    <source>
        <dbReference type="ARBA" id="ARBA00022723"/>
    </source>
</evidence>
<proteinExistence type="predicted"/>
<dbReference type="InterPro" id="IPR050748">
    <property type="entry name" value="Glycosyltrans_8_dom-fam"/>
</dbReference>
<dbReference type="InterPro" id="IPR002495">
    <property type="entry name" value="Glyco_trans_8"/>
</dbReference>
<dbReference type="CDD" id="cd04194">
    <property type="entry name" value="GT8_A4GalT_like"/>
    <property type="match status" value="1"/>
</dbReference>
<dbReference type="Pfam" id="PF14393">
    <property type="entry name" value="DUF4422"/>
    <property type="match status" value="1"/>
</dbReference>
<accession>A0AAP2CU79</accession>
<organism evidence="5 6">
    <name type="scientific">Harenicola maris</name>
    <dbReference type="NCBI Taxonomy" id="2841044"/>
    <lineage>
        <taxon>Bacteria</taxon>
        <taxon>Pseudomonadati</taxon>
        <taxon>Pseudomonadota</taxon>
        <taxon>Alphaproteobacteria</taxon>
        <taxon>Rhodobacterales</taxon>
        <taxon>Paracoccaceae</taxon>
        <taxon>Harenicola</taxon>
    </lineage>
</organism>
<gene>
    <name evidence="5" type="ORF">IV417_10160</name>
</gene>
<evidence type="ECO:0000313" key="6">
    <source>
        <dbReference type="Proteomes" id="UP001315686"/>
    </source>
</evidence>
<dbReference type="Proteomes" id="UP001315686">
    <property type="component" value="Unassembled WGS sequence"/>
</dbReference>
<protein>
    <submittedName>
        <fullName evidence="5">DUF4422 domain-containing protein</fullName>
    </submittedName>
</protein>
<dbReference type="AlphaFoldDB" id="A0AAP2CU79"/>
<dbReference type="Pfam" id="PF01501">
    <property type="entry name" value="Glyco_transf_8"/>
    <property type="match status" value="1"/>
</dbReference>
<dbReference type="GO" id="GO:0016757">
    <property type="term" value="F:glycosyltransferase activity"/>
    <property type="evidence" value="ECO:0007669"/>
    <property type="project" value="UniProtKB-KW"/>
</dbReference>
<dbReference type="InterPro" id="IPR025536">
    <property type="entry name" value="DUF4422"/>
</dbReference>
<evidence type="ECO:0000313" key="5">
    <source>
        <dbReference type="EMBL" id="MBT0957753.1"/>
    </source>
</evidence>